<feature type="transmembrane region" description="Helical" evidence="1">
    <location>
        <begin position="17"/>
        <end position="38"/>
    </location>
</feature>
<gene>
    <name evidence="2" type="ORF">FHX44_11579</name>
</gene>
<evidence type="ECO:0000313" key="2">
    <source>
        <dbReference type="EMBL" id="TWF74697.1"/>
    </source>
</evidence>
<sequence>MSTQVEILVQLARDNPIVALILACEVGLWVLLGLGLVARYLLRLRTLSTLLLAAIPLLDVVLVVAVTLDLLRGAEPRSVHGLAAVYLGFSVAFGPSIVRWADVRFAHRFAGGPPPVKPAKGTSERTAHLWREWNRVVVAAVITSVVLGGLVLFVATPEQSGQLSWWIGRVWVVVGIWLVAGPLWETGSRAMDTTADRR</sequence>
<protein>
    <submittedName>
        <fullName evidence="2">Uncharacterized protein</fullName>
    </submittedName>
</protein>
<keyword evidence="3" id="KW-1185">Reference proteome</keyword>
<feature type="transmembrane region" description="Helical" evidence="1">
    <location>
        <begin position="136"/>
        <end position="157"/>
    </location>
</feature>
<accession>A0A561SIK7</accession>
<dbReference type="EMBL" id="VIWU01000001">
    <property type="protein sequence ID" value="TWF74697.1"/>
    <property type="molecule type" value="Genomic_DNA"/>
</dbReference>
<keyword evidence="1" id="KW-0812">Transmembrane</keyword>
<feature type="transmembrane region" description="Helical" evidence="1">
    <location>
        <begin position="163"/>
        <end position="184"/>
    </location>
</feature>
<keyword evidence="1" id="KW-0472">Membrane</keyword>
<comment type="caution">
    <text evidence="2">The sequence shown here is derived from an EMBL/GenBank/DDBJ whole genome shotgun (WGS) entry which is preliminary data.</text>
</comment>
<keyword evidence="1" id="KW-1133">Transmembrane helix</keyword>
<dbReference type="AlphaFoldDB" id="A0A561SIK7"/>
<reference evidence="2 3" key="1">
    <citation type="submission" date="2019-06" db="EMBL/GenBank/DDBJ databases">
        <title>Sequencing the genomes of 1000 actinobacteria strains.</title>
        <authorList>
            <person name="Klenk H.-P."/>
        </authorList>
    </citation>
    <scope>NUCLEOTIDE SEQUENCE [LARGE SCALE GENOMIC DNA]</scope>
    <source>
        <strain evidence="2 3">DSM 45671</strain>
    </source>
</reference>
<dbReference type="Proteomes" id="UP000321261">
    <property type="component" value="Unassembled WGS sequence"/>
</dbReference>
<name>A0A561SIK7_9PSEU</name>
<organism evidence="2 3">
    <name type="scientific">Pseudonocardia hierapolitana</name>
    <dbReference type="NCBI Taxonomy" id="1128676"/>
    <lineage>
        <taxon>Bacteria</taxon>
        <taxon>Bacillati</taxon>
        <taxon>Actinomycetota</taxon>
        <taxon>Actinomycetes</taxon>
        <taxon>Pseudonocardiales</taxon>
        <taxon>Pseudonocardiaceae</taxon>
        <taxon>Pseudonocardia</taxon>
    </lineage>
</organism>
<evidence type="ECO:0000313" key="3">
    <source>
        <dbReference type="Proteomes" id="UP000321261"/>
    </source>
</evidence>
<feature type="transmembrane region" description="Helical" evidence="1">
    <location>
        <begin position="83"/>
        <end position="101"/>
    </location>
</feature>
<evidence type="ECO:0000256" key="1">
    <source>
        <dbReference type="SAM" id="Phobius"/>
    </source>
</evidence>
<feature type="transmembrane region" description="Helical" evidence="1">
    <location>
        <begin position="50"/>
        <end position="71"/>
    </location>
</feature>
<proteinExistence type="predicted"/>